<comment type="caution">
    <text evidence="2">The sequence shown here is derived from an EMBL/GenBank/DDBJ whole genome shotgun (WGS) entry which is preliminary data.</text>
</comment>
<reference evidence="2" key="2">
    <citation type="submission" date="2020-09" db="EMBL/GenBank/DDBJ databases">
        <authorList>
            <person name="Sun Q."/>
            <person name="Zhou Y."/>
        </authorList>
    </citation>
    <scope>NUCLEOTIDE SEQUENCE</scope>
    <source>
        <strain evidence="2">CGMCC 4.7430</strain>
    </source>
</reference>
<sequence>MSGVDAEGRHGMGLRSVPGVGPVTGTAISADGTPIVFDRHGSGPALVLVHGAFTGRGHPTLTGVATGLAPWFTVFDYDRRGRGASGDTAPYAMEREIEDLAAVMAAAGGAAMVFGGSSGGALALEAAARLPEVVKLAVWEPPYHVTPDAPDLPDDSPYASGLSGDCAGDFGAPGGFGARLARLVREGRRGAAVELFMVAAAQVPAELVADMRASPSWAELEALAHTLAYEAAVMGPGSALPSRRLAAIDRPALVLNGELSPAWMAAAGRAVAAALPRAAHRVLEGQAHGVAAGALVPELLEFFVTG</sequence>
<proteinExistence type="predicted"/>
<evidence type="ECO:0000313" key="2">
    <source>
        <dbReference type="EMBL" id="GGP14920.1"/>
    </source>
</evidence>
<name>A0A918E8K0_9ACTN</name>
<protein>
    <submittedName>
        <fullName evidence="2">Alpha/beta hydrolase</fullName>
    </submittedName>
</protein>
<dbReference type="SUPFAM" id="SSF53474">
    <property type="entry name" value="alpha/beta-Hydrolases"/>
    <property type="match status" value="1"/>
</dbReference>
<keyword evidence="2" id="KW-0378">Hydrolase</keyword>
<organism evidence="2 3">
    <name type="scientific">Nonomuraea glycinis</name>
    <dbReference type="NCBI Taxonomy" id="2047744"/>
    <lineage>
        <taxon>Bacteria</taxon>
        <taxon>Bacillati</taxon>
        <taxon>Actinomycetota</taxon>
        <taxon>Actinomycetes</taxon>
        <taxon>Streptosporangiales</taxon>
        <taxon>Streptosporangiaceae</taxon>
        <taxon>Nonomuraea</taxon>
    </lineage>
</organism>
<dbReference type="PANTHER" id="PTHR43433">
    <property type="entry name" value="HYDROLASE, ALPHA/BETA FOLD FAMILY PROTEIN"/>
    <property type="match status" value="1"/>
</dbReference>
<dbReference type="GO" id="GO:0016787">
    <property type="term" value="F:hydrolase activity"/>
    <property type="evidence" value="ECO:0007669"/>
    <property type="project" value="UniProtKB-KW"/>
</dbReference>
<gene>
    <name evidence="2" type="ORF">GCM10012278_72600</name>
</gene>
<accession>A0A918E8K0</accession>
<evidence type="ECO:0000313" key="3">
    <source>
        <dbReference type="Proteomes" id="UP000660745"/>
    </source>
</evidence>
<dbReference type="PANTHER" id="PTHR43433:SF5">
    <property type="entry name" value="AB HYDROLASE-1 DOMAIN-CONTAINING PROTEIN"/>
    <property type="match status" value="1"/>
</dbReference>
<reference evidence="2" key="1">
    <citation type="journal article" date="2014" name="Int. J. Syst. Evol. Microbiol.">
        <title>Complete genome sequence of Corynebacterium casei LMG S-19264T (=DSM 44701T), isolated from a smear-ripened cheese.</title>
        <authorList>
            <consortium name="US DOE Joint Genome Institute (JGI-PGF)"/>
            <person name="Walter F."/>
            <person name="Albersmeier A."/>
            <person name="Kalinowski J."/>
            <person name="Ruckert C."/>
        </authorList>
    </citation>
    <scope>NUCLEOTIDE SEQUENCE</scope>
    <source>
        <strain evidence="2">CGMCC 4.7430</strain>
    </source>
</reference>
<dbReference type="EMBL" id="BMNK01000017">
    <property type="protein sequence ID" value="GGP14920.1"/>
    <property type="molecule type" value="Genomic_DNA"/>
</dbReference>
<dbReference type="InterPro" id="IPR029058">
    <property type="entry name" value="AB_hydrolase_fold"/>
</dbReference>
<dbReference type="AlphaFoldDB" id="A0A918E8K0"/>
<dbReference type="Gene3D" id="3.40.50.1820">
    <property type="entry name" value="alpha/beta hydrolase"/>
    <property type="match status" value="1"/>
</dbReference>
<dbReference type="Proteomes" id="UP000660745">
    <property type="component" value="Unassembled WGS sequence"/>
</dbReference>
<evidence type="ECO:0000259" key="1">
    <source>
        <dbReference type="Pfam" id="PF00561"/>
    </source>
</evidence>
<dbReference type="InterPro" id="IPR050471">
    <property type="entry name" value="AB_hydrolase"/>
</dbReference>
<dbReference type="InterPro" id="IPR000073">
    <property type="entry name" value="AB_hydrolase_1"/>
</dbReference>
<keyword evidence="3" id="KW-1185">Reference proteome</keyword>
<feature type="domain" description="AB hydrolase-1" evidence="1">
    <location>
        <begin position="44"/>
        <end position="138"/>
    </location>
</feature>
<dbReference type="Pfam" id="PF00561">
    <property type="entry name" value="Abhydrolase_1"/>
    <property type="match status" value="1"/>
</dbReference>